<name>A0A553JWR0_9ACTN</name>
<dbReference type="OrthoDB" id="9906797at2"/>
<proteinExistence type="predicted"/>
<dbReference type="EMBL" id="VKKG01000006">
    <property type="protein sequence ID" value="TRY16876.1"/>
    <property type="molecule type" value="Genomic_DNA"/>
</dbReference>
<sequence length="329" mass="36784">MTEGSDELAPEDPTPEQAALTRLMDTVAQLIRHPIERTGSGLDYVEAVMRTKEYFLGLISHGMDPAALTSTGVRTKLRNVLTDLARAKTSRERREDRYVAGDLVGISAEEAFLSDVPEILVEVAIRTLQVSIERDSTPQLKHPAGLVVRLYLELEHRIEIMTDEDWEIVRNFPDQRQFWRKDLADHLGRRPNFISDTTGAADSLMRLGIYLFIVLAPPQAAVVKHGVMNKLLDLVHKAGPLIPTDGRRLMQRAGELLAFARGRYPIPQAQLIESARALQNLAQATDEAIISALHNAEALYAVHVPHQHQHAPQFLCVERCSEHLPVEEG</sequence>
<dbReference type="Proteomes" id="UP000317638">
    <property type="component" value="Unassembled WGS sequence"/>
</dbReference>
<evidence type="ECO:0000313" key="1">
    <source>
        <dbReference type="EMBL" id="TRY16876.1"/>
    </source>
</evidence>
<dbReference type="RefSeq" id="WP_143939019.1">
    <property type="nucleotide sequence ID" value="NZ_VKKG01000006.1"/>
</dbReference>
<evidence type="ECO:0000313" key="2">
    <source>
        <dbReference type="Proteomes" id="UP000317638"/>
    </source>
</evidence>
<organism evidence="1 2">
    <name type="scientific">Tessaracoccus rhinocerotis</name>
    <dbReference type="NCBI Taxonomy" id="1689449"/>
    <lineage>
        <taxon>Bacteria</taxon>
        <taxon>Bacillati</taxon>
        <taxon>Actinomycetota</taxon>
        <taxon>Actinomycetes</taxon>
        <taxon>Propionibacteriales</taxon>
        <taxon>Propionibacteriaceae</taxon>
        <taxon>Tessaracoccus</taxon>
    </lineage>
</organism>
<gene>
    <name evidence="1" type="ORF">FOJ82_13465</name>
</gene>
<accession>A0A553JWR0</accession>
<comment type="caution">
    <text evidence="1">The sequence shown here is derived from an EMBL/GenBank/DDBJ whole genome shotgun (WGS) entry which is preliminary data.</text>
</comment>
<protein>
    <submittedName>
        <fullName evidence="1">Uncharacterized protein</fullName>
    </submittedName>
</protein>
<keyword evidence="2" id="KW-1185">Reference proteome</keyword>
<reference evidence="1 2" key="1">
    <citation type="submission" date="2019-07" db="EMBL/GenBank/DDBJ databases">
        <authorList>
            <person name="Zhou L.-Y."/>
        </authorList>
    </citation>
    <scope>NUCLEOTIDE SEQUENCE [LARGE SCALE GENOMIC DNA]</scope>
    <source>
        <strain evidence="1 2">YIM 101269</strain>
    </source>
</reference>
<dbReference type="AlphaFoldDB" id="A0A553JWR0"/>